<name>A0A0R3RTF5_9BILA</name>
<evidence type="ECO:0000256" key="2">
    <source>
        <dbReference type="SAM" id="MobiDB-lite"/>
    </source>
</evidence>
<protein>
    <submittedName>
        <fullName evidence="4">SCAPER_N domain-containing protein</fullName>
    </submittedName>
</protein>
<keyword evidence="1" id="KW-0175">Coiled coil</keyword>
<dbReference type="WBParaSite" id="EEL_0000523401-mRNA-1">
    <property type="protein sequence ID" value="EEL_0000523401-mRNA-1"/>
    <property type="gene ID" value="EEL_0000523401"/>
</dbReference>
<reference evidence="4" key="1">
    <citation type="submission" date="2017-02" db="UniProtKB">
        <authorList>
            <consortium name="WormBaseParasite"/>
        </authorList>
    </citation>
    <scope>IDENTIFICATION</scope>
</reference>
<dbReference type="PANTHER" id="PTHR31434:SF2">
    <property type="entry name" value="S PHASE CYCLIN A-ASSOCIATED PROTEIN IN THE ENDOPLASMIC RETICULUM"/>
    <property type="match status" value="1"/>
</dbReference>
<feature type="region of interest" description="Disordered" evidence="2">
    <location>
        <begin position="1"/>
        <end position="21"/>
    </location>
</feature>
<accession>A0A0R3RTF5</accession>
<feature type="compositionally biased region" description="Basic and acidic residues" evidence="2">
    <location>
        <begin position="1"/>
        <end position="12"/>
    </location>
</feature>
<sequence>MHEVVQSAEKKLNAKLPQPAPTLFSSTATIRHNEKTLFVEEEQGDGGWRLVTARYRRRKSGEAGSNNKEIENRAAVTNAQPSPKKNFMNVYERLSTGVLRPPNLSARTPALSESGGRGLMYPRCAMDLPQTKASMAKVAYCRQLLWKKHQSDLAEKMERRRRQDLQSSRKAGSIPALSAINFADPDAVSRSAAAFKNRKKVSKKSETAGTMKEQSTRASFERIEELPSENDEERENIPAGLEDSIVIHPNSDYFIHSRSEPPLSELVLPDGIDVDDAWRAMTEEEESLVQEEESLKKEIEEEESISIDGELERQVAAEAAALEQLETEVAEEDKYKETTEVKSCNNRKAPVTWQDVVNNWKQEMEEYASISWGEIVEREITCYRKPGEFAERHEKLSSPSRKRKTEDATKRHKERQRRAEELRQMLQEQKARRLKELSNKVEEVRRKRAELNERKREHLEMRMAKAEENRQKSIEEKVKKARDDDVKVMEVQFINTIEADNMRHDVMVRSQEWEQRVQTIANERAKKSEEKAAKEAAAEERRKIAENQRREKIRKKFVKHELIEAQRNEQERERSEAARERNRQFNERVAEKKATEAVESEKLMMKIQKKQEETRRRYENTLTQVKHRAVELSSPRPMESVVSLADFSQIPSETSYVSILESVVGGGSSKKCKLCNIPLDSDFLILSHFLGASHLSKANIDIKKLNYDCLKAQIDQNAEDVTVEATRQLSLGGESELSKQSTNGKKRRTRLRQKIQARAKEYENIIGQSGLSEVYRTPFGKTSIDRPLRDITKVLKATLENGAIKDRCSGLVKESFQNKVYPNTDLHILERSLSEILRALRASDTMQKREVLLKAIVQNDFIDILTTLISCATNGSTVVPSRTYCKALSTLGKLATVDKFIASKFFFSNRIFALLDAYCINSFAKNFLINEERKSEVRRRSDTALVLIVNDTN</sequence>
<feature type="coiled-coil region" evidence="1">
    <location>
        <begin position="281"/>
        <end position="342"/>
    </location>
</feature>
<feature type="region of interest" description="Disordered" evidence="2">
    <location>
        <begin position="567"/>
        <end position="597"/>
    </location>
</feature>
<feature type="region of interest" description="Disordered" evidence="2">
    <location>
        <begin position="390"/>
        <end position="417"/>
    </location>
</feature>
<feature type="region of interest" description="Disordered" evidence="2">
    <location>
        <begin position="195"/>
        <end position="236"/>
    </location>
</feature>
<dbReference type="AlphaFoldDB" id="A0A0R3RTF5"/>
<dbReference type="PANTHER" id="PTHR31434">
    <property type="entry name" value="S PHASE CYCLIN A-ASSOCIATED PROTEIN IN THE ENDOPLASMIC RETICULUM"/>
    <property type="match status" value="1"/>
</dbReference>
<organism evidence="3 4">
    <name type="scientific">Elaeophora elaphi</name>
    <dbReference type="NCBI Taxonomy" id="1147741"/>
    <lineage>
        <taxon>Eukaryota</taxon>
        <taxon>Metazoa</taxon>
        <taxon>Ecdysozoa</taxon>
        <taxon>Nematoda</taxon>
        <taxon>Chromadorea</taxon>
        <taxon>Rhabditida</taxon>
        <taxon>Spirurina</taxon>
        <taxon>Spiruromorpha</taxon>
        <taxon>Filarioidea</taxon>
        <taxon>Onchocercidae</taxon>
        <taxon>Elaeophora</taxon>
    </lineage>
</organism>
<proteinExistence type="predicted"/>
<dbReference type="Proteomes" id="UP000050640">
    <property type="component" value="Unplaced"/>
</dbReference>
<keyword evidence="3" id="KW-1185">Reference proteome</keyword>
<evidence type="ECO:0000313" key="4">
    <source>
        <dbReference type="WBParaSite" id="EEL_0000523401-mRNA-1"/>
    </source>
</evidence>
<evidence type="ECO:0000256" key="1">
    <source>
        <dbReference type="SAM" id="Coils"/>
    </source>
</evidence>
<evidence type="ECO:0000313" key="3">
    <source>
        <dbReference type="Proteomes" id="UP000050640"/>
    </source>
</evidence>